<sequence>MKIPHISISSLTSSHASESASSSSKTKAQGTIDKINNNLNTLRELQHSLSLLTTKRAANSSDPLIQKFATDAIELNNQTFKATENADAILNQLKKGKLNPEYAGPHHNLLAATDTLITNWESLKEGYDNYRKS</sequence>
<proteinExistence type="predicted"/>
<dbReference type="RefSeq" id="WP_264089298.1">
    <property type="nucleotide sequence ID" value="NZ_JAMPJT010000002.1"/>
</dbReference>
<accession>A0AA41XVI6</accession>
<reference evidence="2" key="1">
    <citation type="submission" date="2022-04" db="EMBL/GenBank/DDBJ databases">
        <title>Brenneria sp. isolated from walnut trees in Serbia.</title>
        <authorList>
            <person name="Gasic K."/>
            <person name="Zlatkovic N."/>
            <person name="Kuzmanovic N."/>
        </authorList>
    </citation>
    <scope>NUCLEOTIDE SEQUENCE</scope>
    <source>
        <strain evidence="3">KBI 423</strain>
        <strain evidence="2">KBI 447</strain>
    </source>
</reference>
<protein>
    <submittedName>
        <fullName evidence="2">Uncharacterized protein</fullName>
    </submittedName>
</protein>
<evidence type="ECO:0000313" key="4">
    <source>
        <dbReference type="Proteomes" id="UP001165568"/>
    </source>
</evidence>
<feature type="compositionally biased region" description="Low complexity" evidence="1">
    <location>
        <begin position="1"/>
        <end position="27"/>
    </location>
</feature>
<dbReference type="AlphaFoldDB" id="A0AA41XVI6"/>
<dbReference type="EMBL" id="JAMPJT010000002">
    <property type="protein sequence ID" value="MCV9877834.1"/>
    <property type="molecule type" value="Genomic_DNA"/>
</dbReference>
<dbReference type="Proteomes" id="UP001165568">
    <property type="component" value="Unassembled WGS sequence"/>
</dbReference>
<evidence type="ECO:0000313" key="5">
    <source>
        <dbReference type="Proteomes" id="UP001165569"/>
    </source>
</evidence>
<evidence type="ECO:0000313" key="2">
    <source>
        <dbReference type="EMBL" id="MCV9877834.1"/>
    </source>
</evidence>
<keyword evidence="4" id="KW-1185">Reference proteome</keyword>
<gene>
    <name evidence="2" type="ORF">NC803_03055</name>
    <name evidence="3" type="ORF">NC856_04875</name>
</gene>
<organism evidence="2 5">
    <name type="scientific">Brenneria izbisi</name>
    <dbReference type="NCBI Taxonomy" id="2939450"/>
    <lineage>
        <taxon>Bacteria</taxon>
        <taxon>Pseudomonadati</taxon>
        <taxon>Pseudomonadota</taxon>
        <taxon>Gammaproteobacteria</taxon>
        <taxon>Enterobacterales</taxon>
        <taxon>Pectobacteriaceae</taxon>
        <taxon>Brenneria</taxon>
    </lineage>
</organism>
<evidence type="ECO:0000256" key="1">
    <source>
        <dbReference type="SAM" id="MobiDB-lite"/>
    </source>
</evidence>
<name>A0AA41XVI6_9GAMM</name>
<comment type="caution">
    <text evidence="2">The sequence shown here is derived from an EMBL/GenBank/DDBJ whole genome shotgun (WGS) entry which is preliminary data.</text>
</comment>
<evidence type="ECO:0000313" key="3">
    <source>
        <dbReference type="EMBL" id="MCV9881602.1"/>
    </source>
</evidence>
<feature type="region of interest" description="Disordered" evidence="1">
    <location>
        <begin position="1"/>
        <end position="31"/>
    </location>
</feature>
<dbReference type="Proteomes" id="UP001165569">
    <property type="component" value="Unassembled WGS sequence"/>
</dbReference>
<dbReference type="EMBL" id="JAMPJU010000002">
    <property type="protein sequence ID" value="MCV9881602.1"/>
    <property type="molecule type" value="Genomic_DNA"/>
</dbReference>